<keyword evidence="2" id="KW-1185">Reference proteome</keyword>
<dbReference type="Proteomes" id="UP000190890">
    <property type="component" value="Unassembled WGS sequence"/>
</dbReference>
<evidence type="ECO:0000313" key="2">
    <source>
        <dbReference type="Proteomes" id="UP000190890"/>
    </source>
</evidence>
<dbReference type="STRING" id="29367.CLPUN_30180"/>
<accession>A0A1S8TEB4</accession>
<sequence>MLLQEYSLIKFATVCLLFVDFLLKYIDIKVSYVIRRLEKIEILYKKELSENGYYNSSI</sequence>
<protein>
    <submittedName>
        <fullName evidence="1">Uncharacterized protein</fullName>
    </submittedName>
</protein>
<name>A0A1S8TEB4_9CLOT</name>
<comment type="caution">
    <text evidence="1">The sequence shown here is derived from an EMBL/GenBank/DDBJ whole genome shotgun (WGS) entry which is preliminary data.</text>
</comment>
<organism evidence="1 2">
    <name type="scientific">Clostridium puniceum</name>
    <dbReference type="NCBI Taxonomy" id="29367"/>
    <lineage>
        <taxon>Bacteria</taxon>
        <taxon>Bacillati</taxon>
        <taxon>Bacillota</taxon>
        <taxon>Clostridia</taxon>
        <taxon>Eubacteriales</taxon>
        <taxon>Clostridiaceae</taxon>
        <taxon>Clostridium</taxon>
    </lineage>
</organism>
<reference evidence="1 2" key="1">
    <citation type="submission" date="2016-05" db="EMBL/GenBank/DDBJ databases">
        <title>Microbial solvent formation.</title>
        <authorList>
            <person name="Poehlein A."/>
            <person name="Montoya Solano J.D."/>
            <person name="Flitsch S."/>
            <person name="Krabben P."/>
            <person name="Duerre P."/>
            <person name="Daniel R."/>
        </authorList>
    </citation>
    <scope>NUCLEOTIDE SEQUENCE [LARGE SCALE GENOMIC DNA]</scope>
    <source>
        <strain evidence="1 2">DSM 2619</strain>
    </source>
</reference>
<gene>
    <name evidence="1" type="ORF">CLPUN_30180</name>
</gene>
<proteinExistence type="predicted"/>
<dbReference type="EMBL" id="LZZM01000179">
    <property type="protein sequence ID" value="OOM75981.1"/>
    <property type="molecule type" value="Genomic_DNA"/>
</dbReference>
<dbReference type="AlphaFoldDB" id="A0A1S8TEB4"/>
<evidence type="ECO:0000313" key="1">
    <source>
        <dbReference type="EMBL" id="OOM75981.1"/>
    </source>
</evidence>